<accession>A0AAV1RNV0</accession>
<gene>
    <name evidence="1" type="ORF">DCAF_LOCUS12149</name>
</gene>
<dbReference type="GO" id="GO:0017119">
    <property type="term" value="C:Golgi transport complex"/>
    <property type="evidence" value="ECO:0007669"/>
    <property type="project" value="InterPro"/>
</dbReference>
<dbReference type="Proteomes" id="UP001314170">
    <property type="component" value="Unassembled WGS sequence"/>
</dbReference>
<protein>
    <recommendedName>
        <fullName evidence="3">Component of oligomeric Golgi complex 6</fullName>
    </recommendedName>
</protein>
<evidence type="ECO:0008006" key="3">
    <source>
        <dbReference type="Google" id="ProtNLM"/>
    </source>
</evidence>
<dbReference type="AlphaFoldDB" id="A0AAV1RNV0"/>
<proteinExistence type="predicted"/>
<evidence type="ECO:0000313" key="1">
    <source>
        <dbReference type="EMBL" id="CAK7337122.1"/>
    </source>
</evidence>
<dbReference type="PANTHER" id="PTHR21506">
    <property type="entry name" value="COMPONENT OF OLIGOMERIC GOLGI COMPLEX 6"/>
    <property type="match status" value="1"/>
</dbReference>
<name>A0AAV1RNV0_9ROSI</name>
<dbReference type="PANTHER" id="PTHR21506:SF0">
    <property type="entry name" value="CONSERVED OLIGOMERIC GOLGI COMPLEX SUBUNIT 6"/>
    <property type="match status" value="1"/>
</dbReference>
<dbReference type="GO" id="GO:0006891">
    <property type="term" value="P:intra-Golgi vesicle-mediated transport"/>
    <property type="evidence" value="ECO:0007669"/>
    <property type="project" value="InterPro"/>
</dbReference>
<reference evidence="1 2" key="1">
    <citation type="submission" date="2024-01" db="EMBL/GenBank/DDBJ databases">
        <authorList>
            <person name="Waweru B."/>
        </authorList>
    </citation>
    <scope>NUCLEOTIDE SEQUENCE [LARGE SCALE GENOMIC DNA]</scope>
</reference>
<dbReference type="InterPro" id="IPR010490">
    <property type="entry name" value="COG6"/>
</dbReference>
<organism evidence="1 2">
    <name type="scientific">Dovyalis caffra</name>
    <dbReference type="NCBI Taxonomy" id="77055"/>
    <lineage>
        <taxon>Eukaryota</taxon>
        <taxon>Viridiplantae</taxon>
        <taxon>Streptophyta</taxon>
        <taxon>Embryophyta</taxon>
        <taxon>Tracheophyta</taxon>
        <taxon>Spermatophyta</taxon>
        <taxon>Magnoliopsida</taxon>
        <taxon>eudicotyledons</taxon>
        <taxon>Gunneridae</taxon>
        <taxon>Pentapetalae</taxon>
        <taxon>rosids</taxon>
        <taxon>fabids</taxon>
        <taxon>Malpighiales</taxon>
        <taxon>Salicaceae</taxon>
        <taxon>Flacourtieae</taxon>
        <taxon>Dovyalis</taxon>
    </lineage>
</organism>
<dbReference type="EMBL" id="CAWUPB010001010">
    <property type="protein sequence ID" value="CAK7337122.1"/>
    <property type="molecule type" value="Genomic_DNA"/>
</dbReference>
<keyword evidence="2" id="KW-1185">Reference proteome</keyword>
<sequence length="74" mass="8577">MLFRDEDLNDNFFKALSHVQQIHANCKVLLRTHHQRVGLELVDMMAVYQEGAYERFCRIPPPPPPLTDLNASID</sequence>
<evidence type="ECO:0000313" key="2">
    <source>
        <dbReference type="Proteomes" id="UP001314170"/>
    </source>
</evidence>
<comment type="caution">
    <text evidence="1">The sequence shown here is derived from an EMBL/GenBank/DDBJ whole genome shotgun (WGS) entry which is preliminary data.</text>
</comment>